<name>A0A1B0CEK4_LUTLO</name>
<dbReference type="VEuPathDB" id="VectorBase:LLOJ002774"/>
<dbReference type="EnsemblMetazoa" id="LLOJ002774-RA">
    <property type="protein sequence ID" value="LLOJ002774-PA"/>
    <property type="gene ID" value="LLOJ002774"/>
</dbReference>
<reference evidence="1" key="1">
    <citation type="submission" date="2020-05" db="UniProtKB">
        <authorList>
            <consortium name="EnsemblMetazoa"/>
        </authorList>
    </citation>
    <scope>IDENTIFICATION</scope>
    <source>
        <strain evidence="1">Jacobina</strain>
    </source>
</reference>
<protein>
    <submittedName>
        <fullName evidence="1">Uncharacterized protein</fullName>
    </submittedName>
</protein>
<organism evidence="1 2">
    <name type="scientific">Lutzomyia longipalpis</name>
    <name type="common">Sand fly</name>
    <dbReference type="NCBI Taxonomy" id="7200"/>
    <lineage>
        <taxon>Eukaryota</taxon>
        <taxon>Metazoa</taxon>
        <taxon>Ecdysozoa</taxon>
        <taxon>Arthropoda</taxon>
        <taxon>Hexapoda</taxon>
        <taxon>Insecta</taxon>
        <taxon>Pterygota</taxon>
        <taxon>Neoptera</taxon>
        <taxon>Endopterygota</taxon>
        <taxon>Diptera</taxon>
        <taxon>Nematocera</taxon>
        <taxon>Psychodoidea</taxon>
        <taxon>Psychodidae</taxon>
        <taxon>Lutzomyia</taxon>
        <taxon>Lutzomyia</taxon>
    </lineage>
</organism>
<dbReference type="EMBL" id="AJWK01008956">
    <property type="status" value="NOT_ANNOTATED_CDS"/>
    <property type="molecule type" value="Genomic_DNA"/>
</dbReference>
<dbReference type="AlphaFoldDB" id="A0A1B0CEK4"/>
<accession>A0A1B0CEK4</accession>
<evidence type="ECO:0000313" key="2">
    <source>
        <dbReference type="Proteomes" id="UP000092461"/>
    </source>
</evidence>
<sequence length="79" mass="9305">MPAGHQPRSRRCSPGNAYRTTGSRWGEYWGVRIRVITLPCGGDKEMGLFCKEIKKYIFYTQREIKLNDMRVDYKNKTIM</sequence>
<proteinExistence type="predicted"/>
<evidence type="ECO:0000313" key="1">
    <source>
        <dbReference type="EnsemblMetazoa" id="LLOJ002774-PA"/>
    </source>
</evidence>
<dbReference type="Proteomes" id="UP000092461">
    <property type="component" value="Unassembled WGS sequence"/>
</dbReference>
<keyword evidence="2" id="KW-1185">Reference proteome</keyword>
<dbReference type="EMBL" id="AJWK01008957">
    <property type="status" value="NOT_ANNOTATED_CDS"/>
    <property type="molecule type" value="Genomic_DNA"/>
</dbReference>